<dbReference type="EMBL" id="LK391707">
    <property type="protein sequence ID" value="CDR94466.1"/>
    <property type="molecule type" value="Genomic_DNA"/>
</dbReference>
<dbReference type="GeneID" id="24563007"/>
<dbReference type="KEGG" id="bbig:BBBOND_0107640"/>
<accession>A0A061D0X9</accession>
<evidence type="ECO:0000313" key="3">
    <source>
        <dbReference type="Proteomes" id="UP000033188"/>
    </source>
</evidence>
<protein>
    <submittedName>
        <fullName evidence="2">Uncharacterized protein</fullName>
    </submittedName>
</protein>
<reference evidence="3" key="1">
    <citation type="journal article" date="2014" name="Nucleic Acids Res.">
        <title>The evolutionary dynamics of variant antigen genes in Babesia reveal a history of genomic innovation underlying host-parasite interaction.</title>
        <authorList>
            <person name="Jackson A.P."/>
            <person name="Otto T.D."/>
            <person name="Darby A."/>
            <person name="Ramaprasad A."/>
            <person name="Xia D."/>
            <person name="Echaide I.E."/>
            <person name="Farber M."/>
            <person name="Gahlot S."/>
            <person name="Gamble J."/>
            <person name="Gupta D."/>
            <person name="Gupta Y."/>
            <person name="Jackson L."/>
            <person name="Malandrin L."/>
            <person name="Malas T.B."/>
            <person name="Moussa E."/>
            <person name="Nair M."/>
            <person name="Reid A.J."/>
            <person name="Sanders M."/>
            <person name="Sharma J."/>
            <person name="Tracey A."/>
            <person name="Quail M.A."/>
            <person name="Weir W."/>
            <person name="Wastling J.M."/>
            <person name="Hall N."/>
            <person name="Willadsen P."/>
            <person name="Lingelbach K."/>
            <person name="Shiels B."/>
            <person name="Tait A."/>
            <person name="Berriman M."/>
            <person name="Allred D.R."/>
            <person name="Pain A."/>
        </authorList>
    </citation>
    <scope>NUCLEOTIDE SEQUENCE [LARGE SCALE GENOMIC DNA]</scope>
    <source>
        <strain evidence="3">Bond</strain>
    </source>
</reference>
<evidence type="ECO:0000313" key="2">
    <source>
        <dbReference type="EMBL" id="CDR94466.1"/>
    </source>
</evidence>
<dbReference type="RefSeq" id="XP_012766652.1">
    <property type="nucleotide sequence ID" value="XM_012911198.1"/>
</dbReference>
<dbReference type="Proteomes" id="UP000033188">
    <property type="component" value="Chromosome 1"/>
</dbReference>
<organism evidence="2 3">
    <name type="scientific">Babesia bigemina</name>
    <dbReference type="NCBI Taxonomy" id="5866"/>
    <lineage>
        <taxon>Eukaryota</taxon>
        <taxon>Sar</taxon>
        <taxon>Alveolata</taxon>
        <taxon>Apicomplexa</taxon>
        <taxon>Aconoidasida</taxon>
        <taxon>Piroplasmida</taxon>
        <taxon>Babesiidae</taxon>
        <taxon>Babesia</taxon>
    </lineage>
</organism>
<dbReference type="VEuPathDB" id="PiroplasmaDB:BBBOND_0107640"/>
<keyword evidence="3" id="KW-1185">Reference proteome</keyword>
<sequence>MLEELEFLRAYKVQIPPPSQYHNQGTSGVSSAGSGTSHGDSSNKPSTSHNTTPSTDTTPHFPPTNSVGTTPTDYAPRREWIEDLTEYETKNLWGKNKSHVISITRK</sequence>
<evidence type="ECO:0000256" key="1">
    <source>
        <dbReference type="SAM" id="MobiDB-lite"/>
    </source>
</evidence>
<proteinExistence type="predicted"/>
<feature type="compositionally biased region" description="Low complexity" evidence="1">
    <location>
        <begin position="25"/>
        <end position="59"/>
    </location>
</feature>
<name>A0A061D0X9_BABBI</name>
<gene>
    <name evidence="2" type="ORF">BBBOND_0107640</name>
</gene>
<feature type="region of interest" description="Disordered" evidence="1">
    <location>
        <begin position="14"/>
        <end position="76"/>
    </location>
</feature>
<dbReference type="AlphaFoldDB" id="A0A061D0X9"/>